<evidence type="ECO:0000256" key="3">
    <source>
        <dbReference type="ARBA" id="ARBA00022679"/>
    </source>
</evidence>
<proteinExistence type="predicted"/>
<dbReference type="PROSITE" id="PS50011">
    <property type="entry name" value="PROTEIN_KINASE_DOM"/>
    <property type="match status" value="1"/>
</dbReference>
<dbReference type="Proteomes" id="UP000808372">
    <property type="component" value="Chromosome 18"/>
</dbReference>
<dbReference type="InterPro" id="IPR017441">
    <property type="entry name" value="Protein_kinase_ATP_BS"/>
</dbReference>
<organism evidence="11 12">
    <name type="scientific">Salvelinus namaycush</name>
    <name type="common">Lake trout</name>
    <name type="synonym">Salmo namaycush</name>
    <dbReference type="NCBI Taxonomy" id="8040"/>
    <lineage>
        <taxon>Eukaryota</taxon>
        <taxon>Metazoa</taxon>
        <taxon>Chordata</taxon>
        <taxon>Craniata</taxon>
        <taxon>Vertebrata</taxon>
        <taxon>Euteleostomi</taxon>
        <taxon>Actinopterygii</taxon>
        <taxon>Neopterygii</taxon>
        <taxon>Teleostei</taxon>
        <taxon>Protacanthopterygii</taxon>
        <taxon>Salmoniformes</taxon>
        <taxon>Salmonidae</taxon>
        <taxon>Salmoninae</taxon>
        <taxon>Salvelinus</taxon>
    </lineage>
</organism>
<evidence type="ECO:0000256" key="9">
    <source>
        <dbReference type="PROSITE-ProRule" id="PRU10141"/>
    </source>
</evidence>
<name>A0A8U1F4U6_SALNM</name>
<reference evidence="12" key="1">
    <citation type="submission" date="2025-08" db="UniProtKB">
        <authorList>
            <consortium name="RefSeq"/>
        </authorList>
    </citation>
    <scope>IDENTIFICATION</scope>
    <source>
        <tissue evidence="12">White muscle</tissue>
    </source>
</reference>
<evidence type="ECO:0000256" key="7">
    <source>
        <dbReference type="ARBA" id="ARBA00047899"/>
    </source>
</evidence>
<evidence type="ECO:0000313" key="12">
    <source>
        <dbReference type="RefSeq" id="XP_038869858.1"/>
    </source>
</evidence>
<sequence length="357" mass="41161">MSAVLKLDNRMVGCTHCKPLNKQAWRQSFSIQLEQSRELGIGLFWQKWRATYTVKYLRLEEFLDNQQHFLCLCLEPQGKNFLRVAQMNRNFATWGHLMMSVLPQCSSFTTLSLFTSSDVVVNPPLSTNKATLNPLSARSSIENYTTERARMQMKDFKCISVLGRGHFGKVLLADFKKTGKLYVFKALKKRDIVTYDEEDSLMCERRIFEIINASRHPFLVNLHGCFQTSEHVCFVMEYSPGGDLMIHIHNNAFSEVQTRFYSACVLLGLEFLHLNKIVYRNLKLDNLLIDADGFVKITDFGLCKEGMGHGDRRSTFCGTPEFLAPEVLTEDNYTRMHSLKHRQTKHLSPEQQDAFTD</sequence>
<dbReference type="RefSeq" id="XP_038869858.1">
    <property type="nucleotide sequence ID" value="XM_039013930.1"/>
</dbReference>
<dbReference type="AlphaFoldDB" id="A0A8U1F4U6"/>
<dbReference type="Pfam" id="PF00069">
    <property type="entry name" value="Pkinase"/>
    <property type="match status" value="1"/>
</dbReference>
<gene>
    <name evidence="12" type="primary">LOC120063582</name>
</gene>
<dbReference type="PROSITE" id="PS00107">
    <property type="entry name" value="PROTEIN_KINASE_ATP"/>
    <property type="match status" value="1"/>
</dbReference>
<evidence type="ECO:0000256" key="4">
    <source>
        <dbReference type="ARBA" id="ARBA00022741"/>
    </source>
</evidence>
<keyword evidence="6 9" id="KW-0067">ATP-binding</keyword>
<dbReference type="PANTHER" id="PTHR24356">
    <property type="entry name" value="SERINE/THREONINE-PROTEIN KINASE"/>
    <property type="match status" value="1"/>
</dbReference>
<dbReference type="FunFam" id="3.30.200.20:FF:000058">
    <property type="entry name" value="Putative serine/threonine-protein kinase N2"/>
    <property type="match status" value="1"/>
</dbReference>
<comment type="catalytic activity">
    <reaction evidence="8">
        <text>L-seryl-[protein] + ATP = O-phospho-L-seryl-[protein] + ADP + H(+)</text>
        <dbReference type="Rhea" id="RHEA:17989"/>
        <dbReference type="Rhea" id="RHEA-COMP:9863"/>
        <dbReference type="Rhea" id="RHEA-COMP:11604"/>
        <dbReference type="ChEBI" id="CHEBI:15378"/>
        <dbReference type="ChEBI" id="CHEBI:29999"/>
        <dbReference type="ChEBI" id="CHEBI:30616"/>
        <dbReference type="ChEBI" id="CHEBI:83421"/>
        <dbReference type="ChEBI" id="CHEBI:456216"/>
        <dbReference type="EC" id="2.7.11.1"/>
    </reaction>
</comment>
<feature type="domain" description="Protein kinase" evidence="10">
    <location>
        <begin position="156"/>
        <end position="357"/>
    </location>
</feature>
<dbReference type="GeneID" id="120063582"/>
<feature type="binding site" evidence="9">
    <location>
        <position position="185"/>
    </location>
    <ligand>
        <name>ATP</name>
        <dbReference type="ChEBI" id="CHEBI:30616"/>
    </ligand>
</feature>
<dbReference type="KEGG" id="snh:120063582"/>
<dbReference type="Gene3D" id="1.10.510.10">
    <property type="entry name" value="Transferase(Phosphotransferase) domain 1"/>
    <property type="match status" value="1"/>
</dbReference>
<dbReference type="EC" id="2.7.11.1" evidence="1"/>
<accession>A0A8U1F4U6</accession>
<dbReference type="PANTHER" id="PTHR24356:SF230">
    <property type="entry name" value="PROTEIN KINASE C"/>
    <property type="match status" value="1"/>
</dbReference>
<dbReference type="GO" id="GO:0035556">
    <property type="term" value="P:intracellular signal transduction"/>
    <property type="evidence" value="ECO:0007669"/>
    <property type="project" value="TreeGrafter"/>
</dbReference>
<dbReference type="InterPro" id="IPR050236">
    <property type="entry name" value="Ser_Thr_kinase_AGC"/>
</dbReference>
<keyword evidence="3" id="KW-0808">Transferase</keyword>
<keyword evidence="5" id="KW-0418">Kinase</keyword>
<keyword evidence="11" id="KW-1185">Reference proteome</keyword>
<comment type="catalytic activity">
    <reaction evidence="7">
        <text>L-threonyl-[protein] + ATP = O-phospho-L-threonyl-[protein] + ADP + H(+)</text>
        <dbReference type="Rhea" id="RHEA:46608"/>
        <dbReference type="Rhea" id="RHEA-COMP:11060"/>
        <dbReference type="Rhea" id="RHEA-COMP:11605"/>
        <dbReference type="ChEBI" id="CHEBI:15378"/>
        <dbReference type="ChEBI" id="CHEBI:30013"/>
        <dbReference type="ChEBI" id="CHEBI:30616"/>
        <dbReference type="ChEBI" id="CHEBI:61977"/>
        <dbReference type="ChEBI" id="CHEBI:456216"/>
        <dbReference type="EC" id="2.7.11.1"/>
    </reaction>
</comment>
<evidence type="ECO:0000256" key="6">
    <source>
        <dbReference type="ARBA" id="ARBA00022840"/>
    </source>
</evidence>
<dbReference type="GO" id="GO:0004674">
    <property type="term" value="F:protein serine/threonine kinase activity"/>
    <property type="evidence" value="ECO:0007669"/>
    <property type="project" value="UniProtKB-KW"/>
</dbReference>
<dbReference type="Gene3D" id="3.30.200.20">
    <property type="entry name" value="Phosphorylase Kinase, domain 1"/>
    <property type="match status" value="1"/>
</dbReference>
<dbReference type="InterPro" id="IPR000719">
    <property type="entry name" value="Prot_kinase_dom"/>
</dbReference>
<evidence type="ECO:0000259" key="10">
    <source>
        <dbReference type="PROSITE" id="PS50011"/>
    </source>
</evidence>
<keyword evidence="2" id="KW-0723">Serine/threonine-protein kinase</keyword>
<evidence type="ECO:0000256" key="5">
    <source>
        <dbReference type="ARBA" id="ARBA00022777"/>
    </source>
</evidence>
<evidence type="ECO:0000256" key="2">
    <source>
        <dbReference type="ARBA" id="ARBA00022527"/>
    </source>
</evidence>
<dbReference type="SUPFAM" id="SSF56112">
    <property type="entry name" value="Protein kinase-like (PK-like)"/>
    <property type="match status" value="1"/>
</dbReference>
<evidence type="ECO:0000256" key="8">
    <source>
        <dbReference type="ARBA" id="ARBA00048679"/>
    </source>
</evidence>
<protein>
    <recommendedName>
        <fullName evidence="1">non-specific serine/threonine protein kinase</fullName>
        <ecNumber evidence="1">2.7.11.1</ecNumber>
    </recommendedName>
</protein>
<dbReference type="FunFam" id="1.10.510.10:FF:000634">
    <property type="entry name" value="Protein kinase C"/>
    <property type="match status" value="1"/>
</dbReference>
<dbReference type="InterPro" id="IPR011009">
    <property type="entry name" value="Kinase-like_dom_sf"/>
</dbReference>
<evidence type="ECO:0000256" key="1">
    <source>
        <dbReference type="ARBA" id="ARBA00012513"/>
    </source>
</evidence>
<evidence type="ECO:0000313" key="11">
    <source>
        <dbReference type="Proteomes" id="UP000808372"/>
    </source>
</evidence>
<dbReference type="GO" id="GO:0005524">
    <property type="term" value="F:ATP binding"/>
    <property type="evidence" value="ECO:0007669"/>
    <property type="project" value="UniProtKB-UniRule"/>
</dbReference>
<keyword evidence="4 9" id="KW-0547">Nucleotide-binding</keyword>